<evidence type="ECO:0008006" key="4">
    <source>
        <dbReference type="Google" id="ProtNLM"/>
    </source>
</evidence>
<sequence>MKKLLLLFISISLVACGGSKKAVKSDKYTIESLQNKNYEQVLGMYSDANPKNGSEMMEEGTVERPYTILYPGTEDEILITWKNESKTSIFDISYSEEGKWSSAKGIKIGTTYDELTKINGKEVKFYGFGWDYSGAVDWNGGKLEDSNIRVFLNPQGKVADKFYGDRMIDATPEEIEALNLKVSTIMYRD</sequence>
<dbReference type="Proteomes" id="UP000192746">
    <property type="component" value="Unassembled WGS sequence"/>
</dbReference>
<dbReference type="PROSITE" id="PS51257">
    <property type="entry name" value="PROKAR_LIPOPROTEIN"/>
    <property type="match status" value="1"/>
</dbReference>
<accession>A0A1Y1T5H8</accession>
<dbReference type="RefSeq" id="WP_084841112.1">
    <property type="nucleotide sequence ID" value="NZ_ARYN01000006.1"/>
</dbReference>
<dbReference type="STRING" id="1185767.IIF7_07726"/>
<evidence type="ECO:0000313" key="3">
    <source>
        <dbReference type="Proteomes" id="UP000192746"/>
    </source>
</evidence>
<dbReference type="OrthoDB" id="1144014at2"/>
<comment type="caution">
    <text evidence="2">The sequence shown here is derived from an EMBL/GenBank/DDBJ whole genome shotgun (WGS) entry which is preliminary data.</text>
</comment>
<proteinExistence type="predicted"/>
<evidence type="ECO:0000313" key="2">
    <source>
        <dbReference type="EMBL" id="ORL45992.1"/>
    </source>
</evidence>
<gene>
    <name evidence="2" type="ORF">IIF7_07726</name>
</gene>
<feature type="signal peptide" evidence="1">
    <location>
        <begin position="1"/>
        <end position="17"/>
    </location>
</feature>
<protein>
    <recommendedName>
        <fullName evidence="4">Lipoprotein</fullName>
    </recommendedName>
</protein>
<dbReference type="AlphaFoldDB" id="A0A1Y1T5H8"/>
<dbReference type="EMBL" id="ARYN01000006">
    <property type="protein sequence ID" value="ORL45992.1"/>
    <property type="molecule type" value="Genomic_DNA"/>
</dbReference>
<keyword evidence="3" id="KW-1185">Reference proteome</keyword>
<name>A0A1Y1T5H8_9FLAO</name>
<reference evidence="2 3" key="1">
    <citation type="submission" date="2013-04" db="EMBL/GenBank/DDBJ databases">
        <title>Zunongwangia sp. 22II14-10F7 Genome Sequencing.</title>
        <authorList>
            <person name="Lai Q."/>
            <person name="Shao Z."/>
        </authorList>
    </citation>
    <scope>NUCLEOTIDE SEQUENCE [LARGE SCALE GENOMIC DNA]</scope>
    <source>
        <strain evidence="2 3">22II14-10F7</strain>
    </source>
</reference>
<feature type="chain" id="PRO_5012553382" description="Lipoprotein" evidence="1">
    <location>
        <begin position="18"/>
        <end position="189"/>
    </location>
</feature>
<keyword evidence="1" id="KW-0732">Signal</keyword>
<organism evidence="2 3">
    <name type="scientific">Zunongwangia atlantica 22II14-10F7</name>
    <dbReference type="NCBI Taxonomy" id="1185767"/>
    <lineage>
        <taxon>Bacteria</taxon>
        <taxon>Pseudomonadati</taxon>
        <taxon>Bacteroidota</taxon>
        <taxon>Flavobacteriia</taxon>
        <taxon>Flavobacteriales</taxon>
        <taxon>Flavobacteriaceae</taxon>
        <taxon>Zunongwangia</taxon>
    </lineage>
</organism>
<evidence type="ECO:0000256" key="1">
    <source>
        <dbReference type="SAM" id="SignalP"/>
    </source>
</evidence>